<keyword evidence="4" id="KW-0472">Membrane</keyword>
<keyword evidence="4" id="KW-0812">Transmembrane</keyword>
<dbReference type="SUPFAM" id="SSF53448">
    <property type="entry name" value="Nucleotide-diphospho-sugar transferases"/>
    <property type="match status" value="1"/>
</dbReference>
<gene>
    <name evidence="6" type="ORF">A3C93_04970</name>
</gene>
<dbReference type="GO" id="GO:0016757">
    <property type="term" value="F:glycosyltransferase activity"/>
    <property type="evidence" value="ECO:0007669"/>
    <property type="project" value="UniProtKB-KW"/>
</dbReference>
<dbReference type="STRING" id="1798664.A3C93_04970"/>
<dbReference type="InterPro" id="IPR001173">
    <property type="entry name" value="Glyco_trans_2-like"/>
</dbReference>
<protein>
    <recommendedName>
        <fullName evidence="5">Glycosyltransferase 2-like domain-containing protein</fullName>
    </recommendedName>
</protein>
<keyword evidence="3" id="KW-0808">Transferase</keyword>
<feature type="transmembrane region" description="Helical" evidence="4">
    <location>
        <begin position="6"/>
        <end position="28"/>
    </location>
</feature>
<dbReference type="InterPro" id="IPR029044">
    <property type="entry name" value="Nucleotide-diphossugar_trans"/>
</dbReference>
<dbReference type="CDD" id="cd06423">
    <property type="entry name" value="CESA_like"/>
    <property type="match status" value="1"/>
</dbReference>
<evidence type="ECO:0000256" key="2">
    <source>
        <dbReference type="ARBA" id="ARBA00022676"/>
    </source>
</evidence>
<keyword evidence="4" id="KW-1133">Transmembrane helix</keyword>
<evidence type="ECO:0000313" key="6">
    <source>
        <dbReference type="EMBL" id="OGZ11121.1"/>
    </source>
</evidence>
<sequence>MEPYSSALIYVLLFLTLYFEVFLLTTYVSDRTKFALASPTPTTPVKYPSVTIVVPAWNEERTLAATVLSLLALDYPKEHLQIFIVDDGSTDGTFEVANRFLNSPQVKVFTKENGGKYTALNFALRRAQTDLVGCLDADSFVAENALKEIVRCFEDPLVMAVTPSVQIHKPDNIIQRIQSAEYMVGQFTRKIFSRLDGLYVTPGPFSIYRRNIFDVIGEFVEGFQTEDMEMALRMQSRRMKIENAHNALVYTVSPKTPSALYRQRVRWVSGFLKNVFFRYRHMFLNKNYGNLGLLTMPFAFASIFIALFFSAIYIDNLFLFFREKYTIYSALGLSLPEPWFRFDWFAMNLEFRRLVIYLLLAVTIFLLLMGGRMATHRLHLSLDMVYFVFLYGLIAPFWLVRSLYNLVTAKEARWR</sequence>
<feature type="domain" description="Glycosyltransferase 2-like" evidence="5">
    <location>
        <begin position="51"/>
        <end position="216"/>
    </location>
</feature>
<dbReference type="EMBL" id="MHLO01000038">
    <property type="protein sequence ID" value="OGZ11121.1"/>
    <property type="molecule type" value="Genomic_DNA"/>
</dbReference>
<dbReference type="PANTHER" id="PTHR43630:SF1">
    <property type="entry name" value="POLY-BETA-1,6-N-ACETYL-D-GLUCOSAMINE SYNTHASE"/>
    <property type="match status" value="1"/>
</dbReference>
<proteinExistence type="inferred from homology"/>
<evidence type="ECO:0000313" key="7">
    <source>
        <dbReference type="Proteomes" id="UP000178636"/>
    </source>
</evidence>
<dbReference type="PANTHER" id="PTHR43630">
    <property type="entry name" value="POLY-BETA-1,6-N-ACETYL-D-GLUCOSAMINE SYNTHASE"/>
    <property type="match status" value="1"/>
</dbReference>
<evidence type="ECO:0000259" key="5">
    <source>
        <dbReference type="Pfam" id="PF00535"/>
    </source>
</evidence>
<comment type="caution">
    <text evidence="6">The sequence shown here is derived from an EMBL/GenBank/DDBJ whole genome shotgun (WGS) entry which is preliminary data.</text>
</comment>
<reference evidence="6 7" key="1">
    <citation type="journal article" date="2016" name="Nat. Commun.">
        <title>Thousands of microbial genomes shed light on interconnected biogeochemical processes in an aquifer system.</title>
        <authorList>
            <person name="Anantharaman K."/>
            <person name="Brown C.T."/>
            <person name="Hug L.A."/>
            <person name="Sharon I."/>
            <person name="Castelle C.J."/>
            <person name="Probst A.J."/>
            <person name="Thomas B.C."/>
            <person name="Singh A."/>
            <person name="Wilkins M.J."/>
            <person name="Karaoz U."/>
            <person name="Brodie E.L."/>
            <person name="Williams K.H."/>
            <person name="Hubbard S.S."/>
            <person name="Banfield J.F."/>
        </authorList>
    </citation>
    <scope>NUCLEOTIDE SEQUENCE [LARGE SCALE GENOMIC DNA]</scope>
</reference>
<dbReference type="AlphaFoldDB" id="A0A1G2DDV0"/>
<evidence type="ECO:0000256" key="1">
    <source>
        <dbReference type="ARBA" id="ARBA00006739"/>
    </source>
</evidence>
<dbReference type="Proteomes" id="UP000178636">
    <property type="component" value="Unassembled WGS sequence"/>
</dbReference>
<organism evidence="6 7">
    <name type="scientific">Candidatus Lloydbacteria bacterium RIFCSPHIGHO2_02_FULL_54_17</name>
    <dbReference type="NCBI Taxonomy" id="1798664"/>
    <lineage>
        <taxon>Bacteria</taxon>
        <taxon>Candidatus Lloydiibacteriota</taxon>
    </lineage>
</organism>
<accession>A0A1G2DDV0</accession>
<dbReference type="Pfam" id="PF00535">
    <property type="entry name" value="Glycos_transf_2"/>
    <property type="match status" value="1"/>
</dbReference>
<evidence type="ECO:0000256" key="4">
    <source>
        <dbReference type="SAM" id="Phobius"/>
    </source>
</evidence>
<feature type="transmembrane region" description="Helical" evidence="4">
    <location>
        <begin position="354"/>
        <end position="374"/>
    </location>
</feature>
<dbReference type="Gene3D" id="3.90.550.10">
    <property type="entry name" value="Spore Coat Polysaccharide Biosynthesis Protein SpsA, Chain A"/>
    <property type="match status" value="1"/>
</dbReference>
<feature type="transmembrane region" description="Helical" evidence="4">
    <location>
        <begin position="288"/>
        <end position="313"/>
    </location>
</feature>
<name>A0A1G2DDV0_9BACT</name>
<keyword evidence="2" id="KW-0328">Glycosyltransferase</keyword>
<comment type="similarity">
    <text evidence="1">Belongs to the glycosyltransferase 2 family.</text>
</comment>
<feature type="transmembrane region" description="Helical" evidence="4">
    <location>
        <begin position="386"/>
        <end position="407"/>
    </location>
</feature>
<evidence type="ECO:0000256" key="3">
    <source>
        <dbReference type="ARBA" id="ARBA00022679"/>
    </source>
</evidence>